<protein>
    <submittedName>
        <fullName evidence="1">Uncharacterized protein</fullName>
    </submittedName>
</protein>
<dbReference type="PaxDb" id="667014-Thein_0452"/>
<evidence type="ECO:0000313" key="2">
    <source>
        <dbReference type="Proteomes" id="UP000006793"/>
    </source>
</evidence>
<reference evidence="1 2" key="2">
    <citation type="journal article" date="2012" name="Stand. Genomic Sci.">
        <title>Complete genome sequence of the thermophilic sulfate-reducing ocean bacterium Thermodesulfatator indicus type strain (CIR29812(T)).</title>
        <authorList>
            <person name="Anderson I."/>
            <person name="Saunders E."/>
            <person name="Lapidus A."/>
            <person name="Nolan M."/>
            <person name="Lucas S."/>
            <person name="Tice H."/>
            <person name="Del Rio T.G."/>
            <person name="Cheng J.F."/>
            <person name="Han C."/>
            <person name="Tapia R."/>
            <person name="Goodwin L.A."/>
            <person name="Pitluck S."/>
            <person name="Liolios K."/>
            <person name="Mavromatis K."/>
            <person name="Pagani I."/>
            <person name="Ivanova N."/>
            <person name="Mikhailova N."/>
            <person name="Pati A."/>
            <person name="Chen A."/>
            <person name="Palaniappan K."/>
            <person name="Land M."/>
            <person name="Hauser L."/>
            <person name="Jeffries C.D."/>
            <person name="Chang Y.J."/>
            <person name="Brambilla E.M."/>
            <person name="Rohde M."/>
            <person name="Spring S."/>
            <person name="Goker M."/>
            <person name="Detter J.C."/>
            <person name="Woyke T."/>
            <person name="Bristow J."/>
            <person name="Eisen J.A."/>
            <person name="Markowitz V."/>
            <person name="Hugenholtz P."/>
            <person name="Kyrpides N.C."/>
            <person name="Klenk H.P."/>
        </authorList>
    </citation>
    <scope>NUCLEOTIDE SEQUENCE [LARGE SCALE GENOMIC DNA]</scope>
    <source>
        <strain evidence="2">DSM 15286 / JCM 11887 / CIR29812</strain>
    </source>
</reference>
<evidence type="ECO:0000313" key="1">
    <source>
        <dbReference type="EMBL" id="AEH44334.1"/>
    </source>
</evidence>
<proteinExistence type="predicted"/>
<keyword evidence="2" id="KW-1185">Reference proteome</keyword>
<dbReference type="Proteomes" id="UP000006793">
    <property type="component" value="Chromosome"/>
</dbReference>
<name>F8A865_THEID</name>
<dbReference type="InParanoid" id="F8A865"/>
<accession>F8A865</accession>
<sequence length="111" mass="13414">MKNFKDVQNLEAFISFQKEEASFLERLLGQRQFSTKDLEALNAFLYERRKYSAILRNLPWQREFIDYLEVILKQEEKSRELLLALRDKISSYIKEFSQKSKAFKNYSSFQI</sequence>
<gene>
    <name evidence="1" type="ordered locus">Thein_0452</name>
</gene>
<reference evidence="2" key="1">
    <citation type="submission" date="2011-04" db="EMBL/GenBank/DDBJ databases">
        <title>The complete genome of Thermodesulfatator indicus DSM 15286.</title>
        <authorList>
            <person name="Lucas S."/>
            <person name="Copeland A."/>
            <person name="Lapidus A."/>
            <person name="Bruce D."/>
            <person name="Goodwin L."/>
            <person name="Pitluck S."/>
            <person name="Peters L."/>
            <person name="Kyrpides N."/>
            <person name="Mavromatis K."/>
            <person name="Pagani I."/>
            <person name="Ivanova N."/>
            <person name="Saunders L."/>
            <person name="Detter J.C."/>
            <person name="Tapia R."/>
            <person name="Han C."/>
            <person name="Land M."/>
            <person name="Hauser L."/>
            <person name="Markowitz V."/>
            <person name="Cheng J.-F."/>
            <person name="Hugenholtz P."/>
            <person name="Woyke T."/>
            <person name="Wu D."/>
            <person name="Spring S."/>
            <person name="Schroeder M."/>
            <person name="Brambilla E."/>
            <person name="Klenk H.-P."/>
            <person name="Eisen J.A."/>
        </authorList>
    </citation>
    <scope>NUCLEOTIDE SEQUENCE [LARGE SCALE GENOMIC DNA]</scope>
    <source>
        <strain evidence="2">DSM 15286 / JCM 11887 / CIR29812</strain>
    </source>
</reference>
<dbReference type="STRING" id="667014.Thein_0452"/>
<dbReference type="KEGG" id="tid:Thein_0452"/>
<dbReference type="HOGENOM" id="CLU_2157179_0_0_0"/>
<organism evidence="1 2">
    <name type="scientific">Thermodesulfatator indicus (strain DSM 15286 / JCM 11887 / CIR29812)</name>
    <dbReference type="NCBI Taxonomy" id="667014"/>
    <lineage>
        <taxon>Bacteria</taxon>
        <taxon>Pseudomonadati</taxon>
        <taxon>Thermodesulfobacteriota</taxon>
        <taxon>Thermodesulfobacteria</taxon>
        <taxon>Thermodesulfobacteriales</taxon>
        <taxon>Thermodesulfatatoraceae</taxon>
        <taxon>Thermodesulfatator</taxon>
    </lineage>
</organism>
<dbReference type="AlphaFoldDB" id="F8A865"/>
<dbReference type="RefSeq" id="WP_013907079.1">
    <property type="nucleotide sequence ID" value="NC_015681.1"/>
</dbReference>
<dbReference type="EMBL" id="CP002683">
    <property type="protein sequence ID" value="AEH44334.1"/>
    <property type="molecule type" value="Genomic_DNA"/>
</dbReference>